<sequence length="452" mass="49122">MTHPDTDSATATARTPTGLRGRVLGIRRELAVPLYRNTYALMLNTAVNSAFGLLYWVVAARTFPDSEVGRGNALTSLMLLVSVLTQLNFSQALIRFLPRAGTSSTRLILLSYGVSSGLGILGAGGVAVYCHLFRPEGDPLHMSWPFGLWFVASVVTWSLFNLQDAALTGLRESMWIPLENGVYGIVKLILLVIVAQTAVSDGVFTSWTLPVVALIVPVTLLLFRRLLPRHVAATRADQEPVSRRTLARYMAGDYAGQVFNQMSSTFLPVLIVGLMGPEEGAYFLPAQTVFTAMNLLTMGITSSLVAEAARDPAHAHRYARAVLRRIALTVLPASVVVALVAPWLLQLYGTQYRANATFLLQLLMISVFPRVVVSLYMTMTRLENRTAPLAWIQLVQSALLIAAVAVLHGPLGLDSVGWATLVIEIALALAVGPVVVRWLRGQRTPRSLPARA</sequence>
<evidence type="ECO:0000256" key="5">
    <source>
        <dbReference type="ARBA" id="ARBA00023136"/>
    </source>
</evidence>
<dbReference type="PANTHER" id="PTHR30250:SF11">
    <property type="entry name" value="O-ANTIGEN TRANSPORTER-RELATED"/>
    <property type="match status" value="1"/>
</dbReference>
<feature type="transmembrane region" description="Helical" evidence="6">
    <location>
        <begin position="282"/>
        <end position="305"/>
    </location>
</feature>
<dbReference type="EMBL" id="BAABIC010000004">
    <property type="protein sequence ID" value="GAA4681098.1"/>
    <property type="molecule type" value="Genomic_DNA"/>
</dbReference>
<feature type="transmembrane region" description="Helical" evidence="6">
    <location>
        <begin position="258"/>
        <end position="276"/>
    </location>
</feature>
<feature type="transmembrane region" description="Helical" evidence="6">
    <location>
        <begin position="357"/>
        <end position="377"/>
    </location>
</feature>
<dbReference type="Proteomes" id="UP001500325">
    <property type="component" value="Unassembled WGS sequence"/>
</dbReference>
<proteinExistence type="predicted"/>
<feature type="transmembrane region" description="Helical" evidence="6">
    <location>
        <begin position="141"/>
        <end position="160"/>
    </location>
</feature>
<keyword evidence="4 6" id="KW-1133">Transmembrane helix</keyword>
<feature type="transmembrane region" description="Helical" evidence="6">
    <location>
        <begin position="181"/>
        <end position="198"/>
    </location>
</feature>
<evidence type="ECO:0000256" key="4">
    <source>
        <dbReference type="ARBA" id="ARBA00022989"/>
    </source>
</evidence>
<evidence type="ECO:0000256" key="1">
    <source>
        <dbReference type="ARBA" id="ARBA00004651"/>
    </source>
</evidence>
<feature type="transmembrane region" description="Helical" evidence="6">
    <location>
        <begin position="204"/>
        <end position="223"/>
    </location>
</feature>
<comment type="subcellular location">
    <subcellularLocation>
        <location evidence="1">Cell membrane</location>
        <topology evidence="1">Multi-pass membrane protein</topology>
    </subcellularLocation>
</comment>
<keyword evidence="3 6" id="KW-0812">Transmembrane</keyword>
<feature type="transmembrane region" description="Helical" evidence="6">
    <location>
        <begin position="109"/>
        <end position="129"/>
    </location>
</feature>
<feature type="transmembrane region" description="Helical" evidence="6">
    <location>
        <begin position="326"/>
        <end position="345"/>
    </location>
</feature>
<evidence type="ECO:0000256" key="6">
    <source>
        <dbReference type="SAM" id="Phobius"/>
    </source>
</evidence>
<keyword evidence="2" id="KW-1003">Cell membrane</keyword>
<keyword evidence="5 6" id="KW-0472">Membrane</keyword>
<keyword evidence="8" id="KW-1185">Reference proteome</keyword>
<feature type="transmembrane region" description="Helical" evidence="6">
    <location>
        <begin position="37"/>
        <end position="57"/>
    </location>
</feature>
<dbReference type="RefSeq" id="WP_345379086.1">
    <property type="nucleotide sequence ID" value="NZ_BAABIC010000004.1"/>
</dbReference>
<accession>A0ABP8W4C2</accession>
<evidence type="ECO:0000256" key="3">
    <source>
        <dbReference type="ARBA" id="ARBA00022692"/>
    </source>
</evidence>
<protein>
    <recommendedName>
        <fullName evidence="9">O-antigen/teichoic acid export membrane protein</fullName>
    </recommendedName>
</protein>
<dbReference type="PANTHER" id="PTHR30250">
    <property type="entry name" value="PST FAMILY PREDICTED COLANIC ACID TRANSPORTER"/>
    <property type="match status" value="1"/>
</dbReference>
<feature type="transmembrane region" description="Helical" evidence="6">
    <location>
        <begin position="389"/>
        <end position="411"/>
    </location>
</feature>
<feature type="transmembrane region" description="Helical" evidence="6">
    <location>
        <begin position="417"/>
        <end position="439"/>
    </location>
</feature>
<evidence type="ECO:0000256" key="2">
    <source>
        <dbReference type="ARBA" id="ARBA00022475"/>
    </source>
</evidence>
<evidence type="ECO:0008006" key="9">
    <source>
        <dbReference type="Google" id="ProtNLM"/>
    </source>
</evidence>
<name>A0ABP8W4C2_9PSEU</name>
<reference evidence="8" key="1">
    <citation type="journal article" date="2019" name="Int. J. Syst. Evol. Microbiol.">
        <title>The Global Catalogue of Microorganisms (GCM) 10K type strain sequencing project: providing services to taxonomists for standard genome sequencing and annotation.</title>
        <authorList>
            <consortium name="The Broad Institute Genomics Platform"/>
            <consortium name="The Broad Institute Genome Sequencing Center for Infectious Disease"/>
            <person name="Wu L."/>
            <person name="Ma J."/>
        </authorList>
    </citation>
    <scope>NUCLEOTIDE SEQUENCE [LARGE SCALE GENOMIC DNA]</scope>
    <source>
        <strain evidence="8">JCM 18055</strain>
    </source>
</reference>
<dbReference type="InterPro" id="IPR050833">
    <property type="entry name" value="Poly_Biosynth_Transport"/>
</dbReference>
<gene>
    <name evidence="7" type="ORF">GCM10023215_13330</name>
</gene>
<evidence type="ECO:0000313" key="7">
    <source>
        <dbReference type="EMBL" id="GAA4681098.1"/>
    </source>
</evidence>
<comment type="caution">
    <text evidence="7">The sequence shown here is derived from an EMBL/GenBank/DDBJ whole genome shotgun (WGS) entry which is preliminary data.</text>
</comment>
<organism evidence="7 8">
    <name type="scientific">Pseudonocardia yuanmonensis</name>
    <dbReference type="NCBI Taxonomy" id="1095914"/>
    <lineage>
        <taxon>Bacteria</taxon>
        <taxon>Bacillati</taxon>
        <taxon>Actinomycetota</taxon>
        <taxon>Actinomycetes</taxon>
        <taxon>Pseudonocardiales</taxon>
        <taxon>Pseudonocardiaceae</taxon>
        <taxon>Pseudonocardia</taxon>
    </lineage>
</organism>
<evidence type="ECO:0000313" key="8">
    <source>
        <dbReference type="Proteomes" id="UP001500325"/>
    </source>
</evidence>
<feature type="transmembrane region" description="Helical" evidence="6">
    <location>
        <begin position="77"/>
        <end position="97"/>
    </location>
</feature>